<dbReference type="OrthoDB" id="2589627at2759"/>
<feature type="compositionally biased region" description="Low complexity" evidence="1">
    <location>
        <begin position="187"/>
        <end position="204"/>
    </location>
</feature>
<feature type="compositionally biased region" description="Low complexity" evidence="1">
    <location>
        <begin position="122"/>
        <end position="134"/>
    </location>
</feature>
<evidence type="ECO:0000313" key="2">
    <source>
        <dbReference type="EMBL" id="GHJ86767.1"/>
    </source>
</evidence>
<dbReference type="Proteomes" id="UP000620104">
    <property type="component" value="Unassembled WGS sequence"/>
</dbReference>
<feature type="region of interest" description="Disordered" evidence="1">
    <location>
        <begin position="527"/>
        <end position="561"/>
    </location>
</feature>
<gene>
    <name evidence="2" type="ORF">NliqN6_3169</name>
</gene>
<dbReference type="EMBL" id="BLZA01000019">
    <property type="protein sequence ID" value="GHJ86767.1"/>
    <property type="molecule type" value="Genomic_DNA"/>
</dbReference>
<keyword evidence="3" id="KW-1185">Reference proteome</keyword>
<feature type="region of interest" description="Disordered" evidence="1">
    <location>
        <begin position="389"/>
        <end position="426"/>
    </location>
</feature>
<name>A0A8H3TTB2_9TREE</name>
<feature type="compositionally biased region" description="Polar residues" evidence="1">
    <location>
        <begin position="99"/>
        <end position="121"/>
    </location>
</feature>
<feature type="compositionally biased region" description="Basic and acidic residues" evidence="1">
    <location>
        <begin position="545"/>
        <end position="561"/>
    </location>
</feature>
<feature type="compositionally biased region" description="Polar residues" evidence="1">
    <location>
        <begin position="13"/>
        <end position="66"/>
    </location>
</feature>
<feature type="region of interest" description="Disordered" evidence="1">
    <location>
        <begin position="187"/>
        <end position="235"/>
    </location>
</feature>
<reference evidence="2" key="1">
    <citation type="submission" date="2020-07" db="EMBL/GenBank/DDBJ databases">
        <title>Draft Genome Sequence of a Deep-Sea Yeast, Naganishia (Cryptococcus) liquefaciens strain N6.</title>
        <authorList>
            <person name="Han Y.W."/>
            <person name="Kajitani R."/>
            <person name="Morimoto H."/>
            <person name="Parhat M."/>
            <person name="Tsubouchi H."/>
            <person name="Bakenova O."/>
            <person name="Ogata M."/>
            <person name="Argunhan B."/>
            <person name="Aoki R."/>
            <person name="Kajiwara S."/>
            <person name="Itoh T."/>
            <person name="Iwasaki H."/>
        </authorList>
    </citation>
    <scope>NUCLEOTIDE SEQUENCE</scope>
    <source>
        <strain evidence="2">N6</strain>
    </source>
</reference>
<feature type="region of interest" description="Disordered" evidence="1">
    <location>
        <begin position="684"/>
        <end position="729"/>
    </location>
</feature>
<accession>A0A8H3TTB2</accession>
<evidence type="ECO:0000256" key="1">
    <source>
        <dbReference type="SAM" id="MobiDB-lite"/>
    </source>
</evidence>
<evidence type="ECO:0000313" key="3">
    <source>
        <dbReference type="Proteomes" id="UP000620104"/>
    </source>
</evidence>
<proteinExistence type="predicted"/>
<protein>
    <submittedName>
        <fullName evidence="2">Uncharacterized protein</fullName>
    </submittedName>
</protein>
<dbReference type="AlphaFoldDB" id="A0A8H3TTB2"/>
<feature type="compositionally biased region" description="Polar residues" evidence="1">
    <location>
        <begin position="205"/>
        <end position="227"/>
    </location>
</feature>
<feature type="region of interest" description="Disordered" evidence="1">
    <location>
        <begin position="250"/>
        <end position="307"/>
    </location>
</feature>
<comment type="caution">
    <text evidence="2">The sequence shown here is derived from an EMBL/GenBank/DDBJ whole genome shotgun (WGS) entry which is preliminary data.</text>
</comment>
<feature type="compositionally biased region" description="Polar residues" evidence="1">
    <location>
        <begin position="391"/>
        <end position="423"/>
    </location>
</feature>
<feature type="region of interest" description="Disordered" evidence="1">
    <location>
        <begin position="97"/>
        <end position="145"/>
    </location>
</feature>
<organism evidence="2 3">
    <name type="scientific">Naganishia liquefaciens</name>
    <dbReference type="NCBI Taxonomy" id="104408"/>
    <lineage>
        <taxon>Eukaryota</taxon>
        <taxon>Fungi</taxon>
        <taxon>Dikarya</taxon>
        <taxon>Basidiomycota</taxon>
        <taxon>Agaricomycotina</taxon>
        <taxon>Tremellomycetes</taxon>
        <taxon>Filobasidiales</taxon>
        <taxon>Filobasidiaceae</taxon>
        <taxon>Naganishia</taxon>
    </lineage>
</organism>
<feature type="region of interest" description="Disordered" evidence="1">
    <location>
        <begin position="1"/>
        <end position="67"/>
    </location>
</feature>
<feature type="compositionally biased region" description="Polar residues" evidence="1">
    <location>
        <begin position="255"/>
        <end position="286"/>
    </location>
</feature>
<sequence length="729" mass="79942">MTSLGTWALPRHTPTSDSRNKQQQQMSYGQDAQQQEPSRQSSQVQSLNRSIYSVSEPSRKTPQTAYNGLIVDPTVQEVSQSIPPRTSHYFEQHPVRGQTHASTPLGSNQPSLGNGQLTHVDQNQASRVQQSQQAGHDSLRQAQASGQDMMMQGMAMAGSHASPIDHTRHSLTNGMVSGTIRQTSAQHYPQYQQLQQSQQLQQPPFNQTPWNQANSVRRPSNDTSQGQPDRRSGVAYVPAVVRTDVNYPIPAADGRQQTSRSSVQAHGQSVVGTSPVNAFNNMTQSEHSGSHTGTSSAPISGGDAASTPQWHLSQLSTRIDQLAKTQADMLAYLHVELTRRKEWEDQLLKELRQRREQVSAVAAPQDARWSGMGRSGFTGNPMDIAGGVSYPSGTAGSNPNHQNGYSNWPQAQNPAQNPSNGNQRVFVGQAPSDASKVAADSASFFQGQAAQSIHSRDRHMPMNGNLVDGFLQIQGQNQEQGDATMTAITMPKTVDMSQRMPQQADQNNQAGLATLPALPLYVEAETLPPPAASEEAERTRRKRKAEGDGSQERPSKKLEVDERGVVIMMSGNTKLKERPTKIQSVVRKTLYGSMGVPELADAKDMPIYQEGMDPPDGSKQWKFGNLRFDWNATLRRSPHNVAMRDIVLKHIISLRTEYSEIPDSEFEPVRLEPAFDQAFGTWKGKYQGKRPGGIRRVAAGEKNSPKPNQNSQTEKAGQGEEEGAGLTLE</sequence>